<reference evidence="9" key="1">
    <citation type="journal article" date="2019" name="Int. J. Syst. Evol. Microbiol.">
        <title>The Global Catalogue of Microorganisms (GCM) 10K type strain sequencing project: providing services to taxonomists for standard genome sequencing and annotation.</title>
        <authorList>
            <consortium name="The Broad Institute Genomics Platform"/>
            <consortium name="The Broad Institute Genome Sequencing Center for Infectious Disease"/>
            <person name="Wu L."/>
            <person name="Ma J."/>
        </authorList>
    </citation>
    <scope>NUCLEOTIDE SEQUENCE [LARGE SCALE GENOMIC DNA]</scope>
    <source>
        <strain evidence="9">KCTC 23984</strain>
    </source>
</reference>
<evidence type="ECO:0000313" key="9">
    <source>
        <dbReference type="Proteomes" id="UP001597641"/>
    </source>
</evidence>
<keyword evidence="3 6" id="KW-0812">Transmembrane</keyword>
<evidence type="ECO:0000256" key="2">
    <source>
        <dbReference type="ARBA" id="ARBA00022475"/>
    </source>
</evidence>
<evidence type="ECO:0000256" key="5">
    <source>
        <dbReference type="ARBA" id="ARBA00023136"/>
    </source>
</evidence>
<dbReference type="EMBL" id="JBHUOX010000014">
    <property type="protein sequence ID" value="MFD3002250.1"/>
    <property type="molecule type" value="Genomic_DNA"/>
</dbReference>
<proteinExistence type="predicted"/>
<feature type="domain" description="Cardiolipin synthase N-terminal" evidence="7">
    <location>
        <begin position="25"/>
        <end position="68"/>
    </location>
</feature>
<evidence type="ECO:0000256" key="1">
    <source>
        <dbReference type="ARBA" id="ARBA00004651"/>
    </source>
</evidence>
<keyword evidence="9" id="KW-1185">Reference proteome</keyword>
<evidence type="ECO:0000256" key="6">
    <source>
        <dbReference type="SAM" id="Phobius"/>
    </source>
</evidence>
<name>A0ABW6BWP4_9BACT</name>
<keyword evidence="5 6" id="KW-0472">Membrane</keyword>
<comment type="subcellular location">
    <subcellularLocation>
        <location evidence="1">Cell membrane</location>
        <topology evidence="1">Multi-pass membrane protein</topology>
    </subcellularLocation>
</comment>
<evidence type="ECO:0000256" key="4">
    <source>
        <dbReference type="ARBA" id="ARBA00022989"/>
    </source>
</evidence>
<dbReference type="InterPro" id="IPR027379">
    <property type="entry name" value="CLS_N"/>
</dbReference>
<evidence type="ECO:0000259" key="7">
    <source>
        <dbReference type="Pfam" id="PF13396"/>
    </source>
</evidence>
<accession>A0ABW6BWP4</accession>
<keyword evidence="2" id="KW-1003">Cell membrane</keyword>
<gene>
    <name evidence="8" type="ORF">ACFS7Z_17900</name>
</gene>
<protein>
    <submittedName>
        <fullName evidence="8">PLDc N-terminal domain-containing protein</fullName>
    </submittedName>
</protein>
<dbReference type="Pfam" id="PF13396">
    <property type="entry name" value="PLDc_N"/>
    <property type="match status" value="1"/>
</dbReference>
<organism evidence="8 9">
    <name type="scientific">Pontibacter toksunensis</name>
    <dbReference type="NCBI Taxonomy" id="1332631"/>
    <lineage>
        <taxon>Bacteria</taxon>
        <taxon>Pseudomonadati</taxon>
        <taxon>Bacteroidota</taxon>
        <taxon>Cytophagia</taxon>
        <taxon>Cytophagales</taxon>
        <taxon>Hymenobacteraceae</taxon>
        <taxon>Pontibacter</taxon>
    </lineage>
</organism>
<comment type="caution">
    <text evidence="8">The sequence shown here is derived from an EMBL/GenBank/DDBJ whole genome shotgun (WGS) entry which is preliminary data.</text>
</comment>
<evidence type="ECO:0000313" key="8">
    <source>
        <dbReference type="EMBL" id="MFD3002250.1"/>
    </source>
</evidence>
<feature type="transmembrane region" description="Helical" evidence="6">
    <location>
        <begin position="46"/>
        <end position="66"/>
    </location>
</feature>
<feature type="transmembrane region" description="Helical" evidence="6">
    <location>
        <begin position="7"/>
        <end position="30"/>
    </location>
</feature>
<dbReference type="Proteomes" id="UP001597641">
    <property type="component" value="Unassembled WGS sequence"/>
</dbReference>
<dbReference type="RefSeq" id="WP_377487500.1">
    <property type="nucleotide sequence ID" value="NZ_JBHUOX010000014.1"/>
</dbReference>
<sequence length="74" mass="8400">MSNLLLFLGGFGGIELLLPLLGLFLLWLYAVVEIVTGTFQNNIDKLVWLLLVLVVPLVGVFLYFLIGRRRRLAR</sequence>
<keyword evidence="4 6" id="KW-1133">Transmembrane helix</keyword>
<evidence type="ECO:0000256" key="3">
    <source>
        <dbReference type="ARBA" id="ARBA00022692"/>
    </source>
</evidence>